<reference evidence="1" key="1">
    <citation type="submission" date="2020-01" db="EMBL/GenBank/DDBJ databases">
        <title>Genome Sequencing of Three Apophysomyces-Like Fungal Strains Confirms a Novel Fungal Genus in the Mucoromycota with divergent Burkholderia-like Endosymbiotic Bacteria.</title>
        <authorList>
            <person name="Stajich J.E."/>
            <person name="Macias A.M."/>
            <person name="Carter-House D."/>
            <person name="Lovett B."/>
            <person name="Kasson L.R."/>
            <person name="Berry K."/>
            <person name="Grigoriev I."/>
            <person name="Chang Y."/>
            <person name="Spatafora J."/>
            <person name="Kasson M.T."/>
        </authorList>
    </citation>
    <scope>NUCLEOTIDE SEQUENCE</scope>
    <source>
        <strain evidence="1">NRRL A-21654</strain>
    </source>
</reference>
<gene>
    <name evidence="1" type="ORF">EC973_007785</name>
</gene>
<dbReference type="OrthoDB" id="2284077at2759"/>
<dbReference type="EMBL" id="JABAYA010000060">
    <property type="protein sequence ID" value="KAF7727269.1"/>
    <property type="molecule type" value="Genomic_DNA"/>
</dbReference>
<keyword evidence="2" id="KW-1185">Reference proteome</keyword>
<evidence type="ECO:0000313" key="2">
    <source>
        <dbReference type="Proteomes" id="UP000605846"/>
    </source>
</evidence>
<evidence type="ECO:0000313" key="1">
    <source>
        <dbReference type="EMBL" id="KAF7727269.1"/>
    </source>
</evidence>
<protein>
    <submittedName>
        <fullName evidence="1">Uncharacterized protein</fullName>
    </submittedName>
</protein>
<sequence length="318" mass="35818">MTTLESYSAISAPNASSLGPVTGLTSSISTKATSLSEPGVADFTDFSLDPFQLTSDSGTPAPHCLRETRRSLILSLEPCEGTPLQISLKQFQEQSYIRYGPNQAHNTAPNISVLGRVHIQRGPDFATKWRVVDDFVEVVDQEMKLLSSKLSPPTFAGYEMTERPTRAVMMRLRVDPLYTKLARTIEQRMGNQCATLEVRPMDRIPLAYNLLRTIPGPTLKKLRELAKQTIDIDDWVRRGGAWQLTLYEVMLESRVVGVRQQIKPLRSWPIRNHDKVSPFMLPVSLRIKLATLSTWFLPTPPVEANLLEDAAHEEKEKY</sequence>
<organism evidence="1 2">
    <name type="scientific">Apophysomyces ossiformis</name>
    <dbReference type="NCBI Taxonomy" id="679940"/>
    <lineage>
        <taxon>Eukaryota</taxon>
        <taxon>Fungi</taxon>
        <taxon>Fungi incertae sedis</taxon>
        <taxon>Mucoromycota</taxon>
        <taxon>Mucoromycotina</taxon>
        <taxon>Mucoromycetes</taxon>
        <taxon>Mucorales</taxon>
        <taxon>Mucorineae</taxon>
        <taxon>Mucoraceae</taxon>
        <taxon>Apophysomyces</taxon>
    </lineage>
</organism>
<dbReference type="AlphaFoldDB" id="A0A8H7EQQ8"/>
<accession>A0A8H7EQQ8</accession>
<proteinExistence type="predicted"/>
<comment type="caution">
    <text evidence="1">The sequence shown here is derived from an EMBL/GenBank/DDBJ whole genome shotgun (WGS) entry which is preliminary data.</text>
</comment>
<name>A0A8H7EQQ8_9FUNG</name>
<dbReference type="Proteomes" id="UP000605846">
    <property type="component" value="Unassembled WGS sequence"/>
</dbReference>